<evidence type="ECO:0000313" key="5">
    <source>
        <dbReference type="Proteomes" id="UP000474054"/>
    </source>
</evidence>
<gene>
    <name evidence="3" type="ORF">D1866_06960</name>
    <name evidence="2" type="ORF">GFB69_07860</name>
</gene>
<dbReference type="AlphaFoldDB" id="A0A650CWE2"/>
<accession>A0A650CWE2</accession>
<dbReference type="Gene3D" id="1.20.910.10">
    <property type="entry name" value="Heme oxygenase-like"/>
    <property type="match status" value="1"/>
</dbReference>
<proteinExistence type="predicted"/>
<dbReference type="Proteomes" id="UP000474054">
    <property type="component" value="Unassembled WGS sequence"/>
</dbReference>
<dbReference type="RefSeq" id="WP_152941686.1">
    <property type="nucleotide sequence ID" value="NZ_CP045482.1"/>
</dbReference>
<dbReference type="SUPFAM" id="SSF48613">
    <property type="entry name" value="Heme oxygenase-like"/>
    <property type="match status" value="1"/>
</dbReference>
<feature type="domain" description="Thiaminase-2/PQQC" evidence="1">
    <location>
        <begin position="10"/>
        <end position="203"/>
    </location>
</feature>
<dbReference type="Pfam" id="PF03070">
    <property type="entry name" value="TENA_THI-4"/>
    <property type="match status" value="1"/>
</dbReference>
<evidence type="ECO:0000313" key="3">
    <source>
        <dbReference type="EMBL" id="QGR21767.1"/>
    </source>
</evidence>
<evidence type="ECO:0000259" key="1">
    <source>
        <dbReference type="Pfam" id="PF03070"/>
    </source>
</evidence>
<dbReference type="GO" id="GO:0005829">
    <property type="term" value="C:cytosol"/>
    <property type="evidence" value="ECO:0007669"/>
    <property type="project" value="TreeGrafter"/>
</dbReference>
<dbReference type="GeneID" id="42779464"/>
<dbReference type="PANTHER" id="PTHR43198:SF2">
    <property type="entry name" value="SI:CH1073-67J19.1-RELATED"/>
    <property type="match status" value="1"/>
</dbReference>
<reference evidence="3 4" key="2">
    <citation type="submission" date="2019-10" db="EMBL/GenBank/DDBJ databases">
        <title>Genome Sequences from Six Type Strain Members of the Archaeal Family Sulfolobaceae: Acidianus ambivalens, Acidianus infernus, Metallosphaera prunae, Stygiolobus azoricus, Sulfolobus metallicus, and Sulfurisphaera ohwakuensis.</title>
        <authorList>
            <person name="Counts J.A."/>
            <person name="Kelly R.M."/>
        </authorList>
    </citation>
    <scope>NUCLEOTIDE SEQUENCE [LARGE SCALE GENOMIC DNA]</scope>
    <source>
        <strain evidence="3 4">LEI 10</strain>
    </source>
</reference>
<dbReference type="KEGG" id="aamb:D1866_06960"/>
<protein>
    <submittedName>
        <fullName evidence="3">TenA family protein</fullName>
    </submittedName>
</protein>
<reference evidence="2 5" key="1">
    <citation type="submission" date="2019-10" db="EMBL/GenBank/DDBJ databases">
        <title>Comparative genomics of sulfur disproportionating microorganisms.</title>
        <authorList>
            <person name="Ward L.M."/>
            <person name="Bertran E."/>
            <person name="Johnston D."/>
        </authorList>
    </citation>
    <scope>NUCLEOTIDE SEQUENCE [LARGE SCALE GENOMIC DNA]</scope>
    <source>
        <strain evidence="2 5">DSM 3772</strain>
    </source>
</reference>
<organism evidence="3 4">
    <name type="scientific">Acidianus ambivalens</name>
    <name type="common">Desulfurolobus ambivalens</name>
    <dbReference type="NCBI Taxonomy" id="2283"/>
    <lineage>
        <taxon>Archaea</taxon>
        <taxon>Thermoproteota</taxon>
        <taxon>Thermoprotei</taxon>
        <taxon>Sulfolobales</taxon>
        <taxon>Sulfolobaceae</taxon>
        <taxon>Acidianus</taxon>
    </lineage>
</organism>
<dbReference type="PANTHER" id="PTHR43198">
    <property type="entry name" value="BIFUNCTIONAL TH2 PROTEIN"/>
    <property type="match status" value="1"/>
</dbReference>
<evidence type="ECO:0000313" key="2">
    <source>
        <dbReference type="EMBL" id="MQL55653.1"/>
    </source>
</evidence>
<dbReference type="EMBL" id="WHYS01000002">
    <property type="protein sequence ID" value="MQL55653.1"/>
    <property type="molecule type" value="Genomic_DNA"/>
</dbReference>
<dbReference type="InterPro" id="IPR004305">
    <property type="entry name" value="Thiaminase-2/PQQC"/>
</dbReference>
<sequence length="212" mass="24992">MNSDILREKAGKLWENYVKHEFVIKMKEGSLDLESFRYYLIQDSKYVEMMLKSLLRASSLAPLTHSTKILKSIFDTRDKGMEVHSWLLSRLGISHEEIQNTGYSLVNYAYTRHLYYYSTKSWEEFLAAWAPCMWGYYEVGKFVKDSPNELYSKWAEFYASDEYKKRVDAILEALNSIKYSESLVIPFVNSVRFEIMFWESALKKEPTLIIGD</sequence>
<keyword evidence="4" id="KW-1185">Reference proteome</keyword>
<dbReference type="InterPro" id="IPR016084">
    <property type="entry name" value="Haem_Oase-like_multi-hlx"/>
</dbReference>
<evidence type="ECO:0000313" key="4">
    <source>
        <dbReference type="Proteomes" id="UP000426328"/>
    </source>
</evidence>
<dbReference type="Proteomes" id="UP000426328">
    <property type="component" value="Chromosome"/>
</dbReference>
<name>A0A650CWE2_ACIAM</name>
<dbReference type="EMBL" id="CP045482">
    <property type="protein sequence ID" value="QGR21767.1"/>
    <property type="molecule type" value="Genomic_DNA"/>
</dbReference>
<dbReference type="InterPro" id="IPR050967">
    <property type="entry name" value="Thiamine_Salvage_TenA"/>
</dbReference>
<dbReference type="CDD" id="cd19362">
    <property type="entry name" value="TenA_C_SsTenA-1-like"/>
    <property type="match status" value="1"/>
</dbReference>